<accession>A0A4Y2JUW9</accession>
<evidence type="ECO:0000313" key="2">
    <source>
        <dbReference type="EMBL" id="GBM93764.1"/>
    </source>
</evidence>
<proteinExistence type="predicted"/>
<dbReference type="EMBL" id="BGPR01003904">
    <property type="protein sequence ID" value="GBM93764.1"/>
    <property type="molecule type" value="Genomic_DNA"/>
</dbReference>
<name>A0A4Y2JUW9_ARAVE</name>
<reference evidence="2 3" key="1">
    <citation type="journal article" date="2019" name="Sci. Rep.">
        <title>Orb-weaving spider Araneus ventricosus genome elucidates the spidroin gene catalogue.</title>
        <authorList>
            <person name="Kono N."/>
            <person name="Nakamura H."/>
            <person name="Ohtoshi R."/>
            <person name="Moran D.A.P."/>
            <person name="Shinohara A."/>
            <person name="Yoshida Y."/>
            <person name="Fujiwara M."/>
            <person name="Mori M."/>
            <person name="Tomita M."/>
            <person name="Arakawa K."/>
        </authorList>
    </citation>
    <scope>NUCLEOTIDE SEQUENCE [LARGE SCALE GENOMIC DNA]</scope>
</reference>
<dbReference type="Proteomes" id="UP000499080">
    <property type="component" value="Unassembled WGS sequence"/>
</dbReference>
<feature type="chain" id="PRO_5021236498" description="Secreted protein" evidence="1">
    <location>
        <begin position="24"/>
        <end position="102"/>
    </location>
</feature>
<evidence type="ECO:0000256" key="1">
    <source>
        <dbReference type="SAM" id="SignalP"/>
    </source>
</evidence>
<dbReference type="AlphaFoldDB" id="A0A4Y2JUW9"/>
<feature type="signal peptide" evidence="1">
    <location>
        <begin position="1"/>
        <end position="23"/>
    </location>
</feature>
<sequence length="102" mass="11560">MRSRRMNKRVLASLVGTAMVVWLLGPISDDGSYPGMLKRGRKTDEGREETLSSFEPGAKVWEKHIYPTALSSTCEGDFEAVVMEYRRKKGVGKECSKERNYL</sequence>
<evidence type="ECO:0008006" key="4">
    <source>
        <dbReference type="Google" id="ProtNLM"/>
    </source>
</evidence>
<comment type="caution">
    <text evidence="2">The sequence shown here is derived from an EMBL/GenBank/DDBJ whole genome shotgun (WGS) entry which is preliminary data.</text>
</comment>
<keyword evidence="3" id="KW-1185">Reference proteome</keyword>
<gene>
    <name evidence="2" type="ORF">AVEN_51613_1</name>
</gene>
<keyword evidence="1" id="KW-0732">Signal</keyword>
<organism evidence="2 3">
    <name type="scientific">Araneus ventricosus</name>
    <name type="common">Orbweaver spider</name>
    <name type="synonym">Epeira ventricosa</name>
    <dbReference type="NCBI Taxonomy" id="182803"/>
    <lineage>
        <taxon>Eukaryota</taxon>
        <taxon>Metazoa</taxon>
        <taxon>Ecdysozoa</taxon>
        <taxon>Arthropoda</taxon>
        <taxon>Chelicerata</taxon>
        <taxon>Arachnida</taxon>
        <taxon>Araneae</taxon>
        <taxon>Araneomorphae</taxon>
        <taxon>Entelegynae</taxon>
        <taxon>Araneoidea</taxon>
        <taxon>Araneidae</taxon>
        <taxon>Araneus</taxon>
    </lineage>
</organism>
<evidence type="ECO:0000313" key="3">
    <source>
        <dbReference type="Proteomes" id="UP000499080"/>
    </source>
</evidence>
<protein>
    <recommendedName>
        <fullName evidence="4">Secreted protein</fullName>
    </recommendedName>
</protein>